<evidence type="ECO:0000313" key="5">
    <source>
        <dbReference type="WBParaSite" id="PDA_v2.g24934.t1"/>
    </source>
</evidence>
<name>A0A914Q7C5_9BILA</name>
<feature type="compositionally biased region" description="Basic and acidic residues" evidence="1">
    <location>
        <begin position="46"/>
        <end position="57"/>
    </location>
</feature>
<dbReference type="GO" id="GO:0071539">
    <property type="term" value="P:protein localization to centrosome"/>
    <property type="evidence" value="ECO:0007669"/>
    <property type="project" value="InterPro"/>
</dbReference>
<dbReference type="InterPro" id="IPR054090">
    <property type="entry name" value="Cep192_Spd-2-like_dom"/>
</dbReference>
<dbReference type="GO" id="GO:0005737">
    <property type="term" value="C:cytoplasm"/>
    <property type="evidence" value="ECO:0007669"/>
    <property type="project" value="TreeGrafter"/>
</dbReference>
<feature type="domain" description="Cep192-like" evidence="3">
    <location>
        <begin position="399"/>
        <end position="514"/>
    </location>
</feature>
<keyword evidence="4" id="KW-1185">Reference proteome</keyword>
<dbReference type="PANTHER" id="PTHR16029:SF11">
    <property type="entry name" value="CENTROSOMAL PROTEIN OF 192 KDA"/>
    <property type="match status" value="1"/>
</dbReference>
<dbReference type="AlphaFoldDB" id="A0A914Q7C5"/>
<feature type="compositionally biased region" description="Low complexity" evidence="1">
    <location>
        <begin position="61"/>
        <end position="70"/>
    </location>
</feature>
<dbReference type="PANTHER" id="PTHR16029">
    <property type="entry name" value="CENTROSOMAL PROTEIN OF 192 KDA"/>
    <property type="match status" value="1"/>
</dbReference>
<feature type="domain" description="Cep192/Spd-2-like" evidence="2">
    <location>
        <begin position="284"/>
        <end position="375"/>
    </location>
</feature>
<feature type="region of interest" description="Disordered" evidence="1">
    <location>
        <begin position="1"/>
        <end position="83"/>
    </location>
</feature>
<dbReference type="Pfam" id="PF22073">
    <property type="entry name" value="Cep192_D4"/>
    <property type="match status" value="1"/>
</dbReference>
<dbReference type="GO" id="GO:0051298">
    <property type="term" value="P:centrosome duplication"/>
    <property type="evidence" value="ECO:0007669"/>
    <property type="project" value="InterPro"/>
</dbReference>
<dbReference type="GO" id="GO:0005814">
    <property type="term" value="C:centriole"/>
    <property type="evidence" value="ECO:0007669"/>
    <property type="project" value="TreeGrafter"/>
</dbReference>
<organism evidence="4 5">
    <name type="scientific">Panagrolaimus davidi</name>
    <dbReference type="NCBI Taxonomy" id="227884"/>
    <lineage>
        <taxon>Eukaryota</taxon>
        <taxon>Metazoa</taxon>
        <taxon>Ecdysozoa</taxon>
        <taxon>Nematoda</taxon>
        <taxon>Chromadorea</taxon>
        <taxon>Rhabditida</taxon>
        <taxon>Tylenchina</taxon>
        <taxon>Panagrolaimomorpha</taxon>
        <taxon>Panagrolaimoidea</taxon>
        <taxon>Panagrolaimidae</taxon>
        <taxon>Panagrolaimus</taxon>
    </lineage>
</organism>
<evidence type="ECO:0000256" key="1">
    <source>
        <dbReference type="SAM" id="MobiDB-lite"/>
    </source>
</evidence>
<dbReference type="InterPro" id="IPR013783">
    <property type="entry name" value="Ig-like_fold"/>
</dbReference>
<dbReference type="GO" id="GO:0019901">
    <property type="term" value="F:protein kinase binding"/>
    <property type="evidence" value="ECO:0007669"/>
    <property type="project" value="TreeGrafter"/>
</dbReference>
<sequence>MDNSEVNENLPPRSTTINKESNIRTSNLDPITEESRANYSRYSQNRSDDKDSDEITQRTHAPTPATATATKKPRKESISLGSDSFGKVEDLEKVLKEQEEDCHKRNHLRPPLDITHESRVRSWESPLASLNITRVSQQSYSKPFTSTPIAGRVPGPFDAGVSVIQDMSRLNFQNESSTLSNTKVNYLIQDVVLEQSSIRNARNFVLQSKHIPKPSKILDDLKRNRANSGVNSSISNVMQRQPGILPKPVLPQVLECDSLPSRPSTSASTAAAAEIVIKPEPLTNFGCVAIGEKVQSKIYIKNCVSHILEITPRLTTKSGSFKLASSGAVQIHPNCSHEFEVIFSPHESRRYQTYAKFYVSSSGKTYSHFLLAYGGTADVKIVEKRTLSYFPRSGIYRFAPSNITSFGFEVKNFGDRAAFVYIVAVDTNGIESQNVTVEPKSFCLFANTNNTNDSSKASITVKVPENYVQSMSRISMDSASTISTRNNIFSLKVYFGDERLRQRAKKYSDDNNQHENVQGLWLTKTSFGINGQDTNAVDNYLVSRQDVEILQAQTRVLTLLIGDDRIEKRGTLSLPSRPQSSYSHRGRGLDSGYYIPECNNDGDSTMVTVADPERTLMK</sequence>
<accession>A0A914Q7C5</accession>
<dbReference type="Pfam" id="PF22074">
    <property type="entry name" value="Cep192_D5"/>
    <property type="match status" value="1"/>
</dbReference>
<feature type="compositionally biased region" description="Polar residues" evidence="1">
    <location>
        <begin position="1"/>
        <end position="29"/>
    </location>
</feature>
<evidence type="ECO:0000259" key="2">
    <source>
        <dbReference type="Pfam" id="PF22073"/>
    </source>
</evidence>
<dbReference type="Proteomes" id="UP000887578">
    <property type="component" value="Unplaced"/>
</dbReference>
<dbReference type="GO" id="GO:0000242">
    <property type="term" value="C:pericentriolar material"/>
    <property type="evidence" value="ECO:0007669"/>
    <property type="project" value="TreeGrafter"/>
</dbReference>
<protein>
    <submittedName>
        <fullName evidence="5">Uncharacterized protein</fullName>
    </submittedName>
</protein>
<dbReference type="GO" id="GO:0090222">
    <property type="term" value="P:centrosome-templated microtubule nucleation"/>
    <property type="evidence" value="ECO:0007669"/>
    <property type="project" value="InterPro"/>
</dbReference>
<proteinExistence type="predicted"/>
<dbReference type="Gene3D" id="2.60.40.10">
    <property type="entry name" value="Immunoglobulins"/>
    <property type="match status" value="1"/>
</dbReference>
<evidence type="ECO:0000259" key="3">
    <source>
        <dbReference type="Pfam" id="PF22074"/>
    </source>
</evidence>
<evidence type="ECO:0000313" key="4">
    <source>
        <dbReference type="Proteomes" id="UP000887578"/>
    </source>
</evidence>
<dbReference type="GO" id="GO:0090307">
    <property type="term" value="P:mitotic spindle assembly"/>
    <property type="evidence" value="ECO:0007669"/>
    <property type="project" value="TreeGrafter"/>
</dbReference>
<dbReference type="WBParaSite" id="PDA_v2.g24934.t1">
    <property type="protein sequence ID" value="PDA_v2.g24934.t1"/>
    <property type="gene ID" value="PDA_v2.g24934"/>
</dbReference>
<reference evidence="5" key="1">
    <citation type="submission" date="2022-11" db="UniProtKB">
        <authorList>
            <consortium name="WormBaseParasite"/>
        </authorList>
    </citation>
    <scope>IDENTIFICATION</scope>
</reference>
<dbReference type="InterPro" id="IPR039103">
    <property type="entry name" value="Spd-2/CEP192"/>
</dbReference>
<dbReference type="InterPro" id="IPR054091">
    <property type="entry name" value="Cep192-like_D5"/>
</dbReference>